<proteinExistence type="predicted"/>
<dbReference type="Gene3D" id="1.25.40.20">
    <property type="entry name" value="Ankyrin repeat-containing domain"/>
    <property type="match status" value="1"/>
</dbReference>
<comment type="caution">
    <text evidence="1">The sequence shown here is derived from an EMBL/GenBank/DDBJ whole genome shotgun (WGS) entry which is preliminary data.</text>
</comment>
<organism evidence="1 2">
    <name type="scientific">Armadillidium nasatum</name>
    <dbReference type="NCBI Taxonomy" id="96803"/>
    <lineage>
        <taxon>Eukaryota</taxon>
        <taxon>Metazoa</taxon>
        <taxon>Ecdysozoa</taxon>
        <taxon>Arthropoda</taxon>
        <taxon>Crustacea</taxon>
        <taxon>Multicrustacea</taxon>
        <taxon>Malacostraca</taxon>
        <taxon>Eumalacostraca</taxon>
        <taxon>Peracarida</taxon>
        <taxon>Isopoda</taxon>
        <taxon>Oniscidea</taxon>
        <taxon>Crinocheta</taxon>
        <taxon>Armadillidiidae</taxon>
        <taxon>Armadillidium</taxon>
    </lineage>
</organism>
<dbReference type="AlphaFoldDB" id="A0A5N5T0I9"/>
<dbReference type="EMBL" id="SEYY01015784">
    <property type="protein sequence ID" value="KAB7499993.1"/>
    <property type="molecule type" value="Genomic_DNA"/>
</dbReference>
<dbReference type="SUPFAM" id="SSF48403">
    <property type="entry name" value="Ankyrin repeat"/>
    <property type="match status" value="1"/>
</dbReference>
<dbReference type="OrthoDB" id="5406014at2759"/>
<dbReference type="Pfam" id="PF12796">
    <property type="entry name" value="Ank_2"/>
    <property type="match status" value="1"/>
</dbReference>
<dbReference type="Proteomes" id="UP000326759">
    <property type="component" value="Unassembled WGS sequence"/>
</dbReference>
<evidence type="ECO:0000313" key="2">
    <source>
        <dbReference type="Proteomes" id="UP000326759"/>
    </source>
</evidence>
<reference evidence="1 2" key="1">
    <citation type="journal article" date="2019" name="PLoS Biol.">
        <title>Sex chromosomes control vertical transmission of feminizing Wolbachia symbionts in an isopod.</title>
        <authorList>
            <person name="Becking T."/>
            <person name="Chebbi M.A."/>
            <person name="Giraud I."/>
            <person name="Moumen B."/>
            <person name="Laverre T."/>
            <person name="Caubet Y."/>
            <person name="Peccoud J."/>
            <person name="Gilbert C."/>
            <person name="Cordaux R."/>
        </authorList>
    </citation>
    <scope>NUCLEOTIDE SEQUENCE [LARGE SCALE GENOMIC DNA]</scope>
    <source>
        <strain evidence="1">ANa2</strain>
        <tissue evidence="1">Whole body excluding digestive tract and cuticle</tissue>
    </source>
</reference>
<dbReference type="InterPro" id="IPR036770">
    <property type="entry name" value="Ankyrin_rpt-contain_sf"/>
</dbReference>
<sequence>MDKYQIMRKIDMEKSLNDVGNKYSSHVEIVSHLVNTCSRQVDLDLRNNLGFTPLMKAALQGRTKIAKILLFADGKLISVEVESD</sequence>
<dbReference type="InterPro" id="IPR002110">
    <property type="entry name" value="Ankyrin_rpt"/>
</dbReference>
<accession>A0A5N5T0I9</accession>
<keyword evidence="2" id="KW-1185">Reference proteome</keyword>
<name>A0A5N5T0I9_9CRUS</name>
<gene>
    <name evidence="1" type="ORF">Anas_08963</name>
</gene>
<evidence type="ECO:0000313" key="1">
    <source>
        <dbReference type="EMBL" id="KAB7499993.1"/>
    </source>
</evidence>
<protein>
    <submittedName>
        <fullName evidence="1">Uncharacterized protein</fullName>
    </submittedName>
</protein>